<reference evidence="6 7" key="1">
    <citation type="submission" date="2010-03" db="EMBL/GenBank/DDBJ databases">
        <title>The complete genome of Methanohalophilus mahii DSM 5219.</title>
        <authorList>
            <consortium name="US DOE Joint Genome Institute (JGI-PGF)"/>
            <person name="Lucas S."/>
            <person name="Copeland A."/>
            <person name="Lapidus A."/>
            <person name="Glavina del Rio T."/>
            <person name="Dalin E."/>
            <person name="Tice H."/>
            <person name="Bruce D."/>
            <person name="Goodwin L."/>
            <person name="Pitluck S."/>
            <person name="Kyrpides N."/>
            <person name="Mavromatis K."/>
            <person name="Ivanova N."/>
            <person name="Lykidis A."/>
            <person name="Saunders E."/>
            <person name="Brettin T."/>
            <person name="Detter J.C."/>
            <person name="Han C."/>
            <person name="Land M."/>
            <person name="Hauser L."/>
            <person name="Markowitz V."/>
            <person name="Cheng J.-F."/>
            <person name="Hugenholtz P."/>
            <person name="Woyke T."/>
            <person name="Wu D."/>
            <person name="Spring S."/>
            <person name="Schneider S."/>
            <person name="Schroeder M."/>
            <person name="Klenk H.-P."/>
            <person name="Eisen J.A."/>
        </authorList>
    </citation>
    <scope>NUCLEOTIDE SEQUENCE [LARGE SCALE GENOMIC DNA]</scope>
    <source>
        <strain evidence="7">ATCC 35705 / DSM 5219 / SLP</strain>
    </source>
</reference>
<feature type="domain" description="Radical SAM core" evidence="5">
    <location>
        <begin position="15"/>
        <end position="191"/>
    </location>
</feature>
<evidence type="ECO:0000259" key="5">
    <source>
        <dbReference type="Pfam" id="PF04055"/>
    </source>
</evidence>
<gene>
    <name evidence="6" type="ordered locus">Mmah_0617</name>
</gene>
<dbReference type="NCBIfam" id="TIGR03278">
    <property type="entry name" value="methan_mark_10"/>
    <property type="match status" value="1"/>
</dbReference>
<dbReference type="KEGG" id="mmh:Mmah_0617"/>
<evidence type="ECO:0000256" key="1">
    <source>
        <dbReference type="ARBA" id="ARBA00022691"/>
    </source>
</evidence>
<dbReference type="GO" id="GO:0051536">
    <property type="term" value="F:iron-sulfur cluster binding"/>
    <property type="evidence" value="ECO:0007669"/>
    <property type="project" value="UniProtKB-KW"/>
</dbReference>
<dbReference type="STRING" id="547558.Mmah_0617"/>
<evidence type="ECO:0000313" key="6">
    <source>
        <dbReference type="EMBL" id="ADE36142.1"/>
    </source>
</evidence>
<keyword evidence="4" id="KW-0411">Iron-sulfur</keyword>
<dbReference type="OrthoDB" id="63821at2157"/>
<organism evidence="6 7">
    <name type="scientific">Methanohalophilus mahii (strain ATCC 35705 / DSM 5219 / SLP)</name>
    <dbReference type="NCBI Taxonomy" id="547558"/>
    <lineage>
        <taxon>Archaea</taxon>
        <taxon>Methanobacteriati</taxon>
        <taxon>Methanobacteriota</taxon>
        <taxon>Stenosarchaea group</taxon>
        <taxon>Methanomicrobia</taxon>
        <taxon>Methanosarcinales</taxon>
        <taxon>Methanosarcinaceae</taxon>
        <taxon>Methanohalophilus</taxon>
    </lineage>
</organism>
<dbReference type="InterPro" id="IPR013785">
    <property type="entry name" value="Aldolase_TIM"/>
</dbReference>
<dbReference type="GO" id="GO:0003824">
    <property type="term" value="F:catalytic activity"/>
    <property type="evidence" value="ECO:0007669"/>
    <property type="project" value="InterPro"/>
</dbReference>
<evidence type="ECO:0000313" key="7">
    <source>
        <dbReference type="Proteomes" id="UP000001059"/>
    </source>
</evidence>
<dbReference type="InterPro" id="IPR017672">
    <property type="entry name" value="MA_4551-like"/>
</dbReference>
<sequence length="410" mass="45250">MEIVADIGGSPGIDCRGFCSYCYFKKVQEVPPFGCKNCFPFAKGCDYCTRSIRESYPGFKPLQIVMRDVSQNLRFSSSEPDKFTISGGGDISCYPEIKELVSSLSRFKKPIHLGYTSGKGFDDASDASFYIEHGVSEVSFTVFATDPQLRAKYMNDPEPEASIEILRRFCDKCEVYAAIVLIPGVNDGNILERTLSDLQEMGAKGAILMRFANSREEGLILRNSPVLENITTHSIEEFKAIVINAADKFDLRITGTPLEDPLIGCPFAIRKDKAALSKLPEVTKTATIVTSKAARPRLQEVFEALDAPVNVVAADKDIGCLITIEDFQALDLSQIKETVMIPGRTLAHDPEIKSILSNDGVERLIRRGPDQLTYDGEMSIGLGRDEVLSFEIENLSELIQHINVVGLPVE</sequence>
<dbReference type="InterPro" id="IPR007197">
    <property type="entry name" value="rSAM"/>
</dbReference>
<dbReference type="AlphaFoldDB" id="D5EAE1"/>
<dbReference type="SUPFAM" id="SSF102114">
    <property type="entry name" value="Radical SAM enzymes"/>
    <property type="match status" value="1"/>
</dbReference>
<dbReference type="GeneID" id="8982766"/>
<keyword evidence="2" id="KW-0479">Metal-binding</keyword>
<dbReference type="EMBL" id="CP001994">
    <property type="protein sequence ID" value="ADE36142.1"/>
    <property type="molecule type" value="Genomic_DNA"/>
</dbReference>
<dbReference type="Pfam" id="PF04055">
    <property type="entry name" value="Radical_SAM"/>
    <property type="match status" value="1"/>
</dbReference>
<keyword evidence="1" id="KW-0949">S-adenosyl-L-methionine</keyword>
<keyword evidence="7" id="KW-1185">Reference proteome</keyword>
<name>D5EAE1_METMS</name>
<dbReference type="HOGENOM" id="CLU_668380_0_0_2"/>
<protein>
    <submittedName>
        <fullName evidence="6">Methanogenesis marker protein 10</fullName>
    </submittedName>
</protein>
<dbReference type="SFLD" id="SFLDS00029">
    <property type="entry name" value="Radical_SAM"/>
    <property type="match status" value="1"/>
</dbReference>
<dbReference type="Proteomes" id="UP000001059">
    <property type="component" value="Chromosome"/>
</dbReference>
<dbReference type="GO" id="GO:0046872">
    <property type="term" value="F:metal ion binding"/>
    <property type="evidence" value="ECO:0007669"/>
    <property type="project" value="UniProtKB-KW"/>
</dbReference>
<evidence type="ECO:0000256" key="2">
    <source>
        <dbReference type="ARBA" id="ARBA00022723"/>
    </source>
</evidence>
<keyword evidence="3" id="KW-0408">Iron</keyword>
<evidence type="ECO:0000256" key="3">
    <source>
        <dbReference type="ARBA" id="ARBA00023004"/>
    </source>
</evidence>
<proteinExistence type="predicted"/>
<dbReference type="InterPro" id="IPR058240">
    <property type="entry name" value="rSAM_sf"/>
</dbReference>
<dbReference type="RefSeq" id="WP_013037085.1">
    <property type="nucleotide sequence ID" value="NC_014002.1"/>
</dbReference>
<dbReference type="Gene3D" id="3.20.20.70">
    <property type="entry name" value="Aldolase class I"/>
    <property type="match status" value="1"/>
</dbReference>
<accession>D5EAE1</accession>
<evidence type="ECO:0000256" key="4">
    <source>
        <dbReference type="ARBA" id="ARBA00023014"/>
    </source>
</evidence>